<dbReference type="EMBL" id="LR797455">
    <property type="protein sequence ID" value="CAB4217266.1"/>
    <property type="molecule type" value="Genomic_DNA"/>
</dbReference>
<evidence type="ECO:0000313" key="2">
    <source>
        <dbReference type="EMBL" id="CAB4150924.1"/>
    </source>
</evidence>
<sequence length="63" mass="7433">MAISSPQQVHEDCDTYVSLTDLTIKAKSQREAEWYISLINKMIPEIKVGYSFLYKKRDTYEEK</sequence>
<evidence type="ECO:0000313" key="7">
    <source>
        <dbReference type="EMBL" id="CAB4192830.1"/>
    </source>
</evidence>
<evidence type="ECO:0000313" key="5">
    <source>
        <dbReference type="EMBL" id="CAB4185674.1"/>
    </source>
</evidence>
<dbReference type="EMBL" id="LR796551">
    <property type="protein sequence ID" value="CAB4150924.1"/>
    <property type="molecule type" value="Genomic_DNA"/>
</dbReference>
<dbReference type="EMBL" id="LR796983">
    <property type="protein sequence ID" value="CAB4179614.1"/>
    <property type="molecule type" value="Genomic_DNA"/>
</dbReference>
<evidence type="ECO:0000313" key="6">
    <source>
        <dbReference type="EMBL" id="CAB4188923.1"/>
    </source>
</evidence>
<name>A0A6J5R5Z8_9CAUD</name>
<evidence type="ECO:0000313" key="3">
    <source>
        <dbReference type="EMBL" id="CAB4174995.1"/>
    </source>
</evidence>
<dbReference type="EMBL" id="LR797080">
    <property type="protein sequence ID" value="CAB4185674.1"/>
    <property type="molecule type" value="Genomic_DNA"/>
</dbReference>
<dbReference type="EMBL" id="LR798431">
    <property type="protein sequence ID" value="CAB5231057.1"/>
    <property type="molecule type" value="Genomic_DNA"/>
</dbReference>
<dbReference type="EMBL" id="LR796915">
    <property type="protein sequence ID" value="CAB4174995.1"/>
    <property type="molecule type" value="Genomic_DNA"/>
</dbReference>
<accession>A0A6J5R5Z8</accession>
<dbReference type="EMBL" id="LR796457">
    <property type="protein sequence ID" value="CAB4145988.1"/>
    <property type="molecule type" value="Genomic_DNA"/>
</dbReference>
<dbReference type="EMBL" id="LR797131">
    <property type="protein sequence ID" value="CAB4188923.1"/>
    <property type="molecule type" value="Genomic_DNA"/>
</dbReference>
<evidence type="ECO:0000313" key="1">
    <source>
        <dbReference type="EMBL" id="CAB4145988.1"/>
    </source>
</evidence>
<reference evidence="7" key="1">
    <citation type="submission" date="2020-05" db="EMBL/GenBank/DDBJ databases">
        <authorList>
            <person name="Chiriac C."/>
            <person name="Salcher M."/>
            <person name="Ghai R."/>
            <person name="Kavagutti S V."/>
        </authorList>
    </citation>
    <scope>NUCLEOTIDE SEQUENCE</scope>
</reference>
<organism evidence="7">
    <name type="scientific">uncultured Caudovirales phage</name>
    <dbReference type="NCBI Taxonomy" id="2100421"/>
    <lineage>
        <taxon>Viruses</taxon>
        <taxon>Duplodnaviria</taxon>
        <taxon>Heunggongvirae</taxon>
        <taxon>Uroviricota</taxon>
        <taxon>Caudoviricetes</taxon>
        <taxon>Peduoviridae</taxon>
        <taxon>Maltschvirus</taxon>
        <taxon>Maltschvirus maltsch</taxon>
    </lineage>
</organism>
<proteinExistence type="predicted"/>
<dbReference type="EMBL" id="LR797188">
    <property type="protein sequence ID" value="CAB4192830.1"/>
    <property type="molecule type" value="Genomic_DNA"/>
</dbReference>
<evidence type="ECO:0000313" key="4">
    <source>
        <dbReference type="EMBL" id="CAB4179614.1"/>
    </source>
</evidence>
<protein>
    <submittedName>
        <fullName evidence="7">Uncharacterized protein</fullName>
    </submittedName>
</protein>
<gene>
    <name evidence="4" type="ORF">UFOVP1032_18</name>
    <name evidence="5" type="ORF">UFOVP1125_86</name>
    <name evidence="6" type="ORF">UFOVP1173_32</name>
    <name evidence="7" type="ORF">UFOVP1241_102</name>
    <name evidence="8" type="ORF">UFOVP1491_18</name>
    <name evidence="9" type="ORF">UFOVP1579_18</name>
    <name evidence="1" type="ORF">UFOVP485_103</name>
    <name evidence="2" type="ORF">UFOVP575_55</name>
    <name evidence="3" type="ORF">UFOVP963_105</name>
</gene>
<evidence type="ECO:0000313" key="8">
    <source>
        <dbReference type="EMBL" id="CAB4217266.1"/>
    </source>
</evidence>
<evidence type="ECO:0000313" key="9">
    <source>
        <dbReference type="EMBL" id="CAB5231057.1"/>
    </source>
</evidence>